<dbReference type="GO" id="GO:0015627">
    <property type="term" value="C:type II protein secretion system complex"/>
    <property type="evidence" value="ECO:0007669"/>
    <property type="project" value="InterPro"/>
</dbReference>
<dbReference type="NCBIfam" id="TIGR02517">
    <property type="entry name" value="type_II_gspD"/>
    <property type="match status" value="1"/>
</dbReference>
<feature type="domain" description="NolW-like" evidence="13">
    <location>
        <begin position="145"/>
        <end position="206"/>
    </location>
</feature>
<evidence type="ECO:0000313" key="16">
    <source>
        <dbReference type="Proteomes" id="UP000017142"/>
    </source>
</evidence>
<dbReference type="InterPro" id="IPR050810">
    <property type="entry name" value="Bact_Secretion_Sys_Channel"/>
</dbReference>
<dbReference type="PROSITE" id="PS00875">
    <property type="entry name" value="T2SP_D"/>
    <property type="match status" value="1"/>
</dbReference>
<evidence type="ECO:0000256" key="6">
    <source>
        <dbReference type="ARBA" id="ARBA00022729"/>
    </source>
</evidence>
<dbReference type="GO" id="GO:0015628">
    <property type="term" value="P:protein secretion by the type II secretion system"/>
    <property type="evidence" value="ECO:0007669"/>
    <property type="project" value="InterPro"/>
</dbReference>
<feature type="domain" description="GspD-like N0" evidence="14">
    <location>
        <begin position="49"/>
        <end position="118"/>
    </location>
</feature>
<dbReference type="PRINTS" id="PR00811">
    <property type="entry name" value="BCTERIALGSPD"/>
</dbReference>
<evidence type="ECO:0000313" key="15">
    <source>
        <dbReference type="EMBL" id="ERO56330.1"/>
    </source>
</evidence>
<feature type="domain" description="NolW-like" evidence="13">
    <location>
        <begin position="212"/>
        <end position="278"/>
    </location>
</feature>
<dbReference type="PANTHER" id="PTHR30332">
    <property type="entry name" value="PROBABLE GENERAL SECRETION PATHWAY PROTEIN D"/>
    <property type="match status" value="1"/>
</dbReference>
<feature type="region of interest" description="Disordered" evidence="11">
    <location>
        <begin position="305"/>
        <end position="369"/>
    </location>
</feature>
<dbReference type="InterPro" id="IPR004846">
    <property type="entry name" value="T2SS/T3SS_dom"/>
</dbReference>
<reference evidence="16" key="1">
    <citation type="journal article" date="2013" name="Diversity">
        <title>Genome Sequence of Dickeya solani, a New soft Rot Pathogen of Potato, Suggests its Emergence May Be Related to a Novel Combination of Non-Ribosomal Peptide/Polyketide Synthetase Clusters.</title>
        <authorList>
            <person name="Garlant L."/>
            <person name="Koskinen P."/>
            <person name="Rouhiainen L."/>
            <person name="Laine P."/>
            <person name="Paulin L."/>
            <person name="Auvinen P."/>
            <person name="Holm L."/>
            <person name="Pirhonen M."/>
        </authorList>
    </citation>
    <scope>NUCLEOTIDE SEQUENCE [LARGE SCALE GENOMIC DNA]</scope>
    <source>
        <strain evidence="16">D s0432-1</strain>
    </source>
</reference>
<proteinExistence type="inferred from homology"/>
<keyword evidence="6" id="KW-0732">Signal</keyword>
<dbReference type="InterPro" id="IPR038591">
    <property type="entry name" value="NolW-like_sf"/>
</dbReference>
<comment type="similarity">
    <text evidence="2">Belongs to the bacterial secretin family. GSP D subfamily.</text>
</comment>
<name>A0AAV3K6H8_9GAMM</name>
<comment type="subcellular location">
    <subcellularLocation>
        <location evidence="1 10">Cell outer membrane</location>
    </subcellularLocation>
</comment>
<dbReference type="InterPro" id="IPR005644">
    <property type="entry name" value="NolW-like"/>
</dbReference>
<protein>
    <recommendedName>
        <fullName evidence="17">General secretion pathway protein D</fullName>
    </recommendedName>
</protein>
<evidence type="ECO:0008006" key="17">
    <source>
        <dbReference type="Google" id="ProtNLM"/>
    </source>
</evidence>
<dbReference type="GeneID" id="43517388"/>
<dbReference type="Pfam" id="PF03958">
    <property type="entry name" value="Secretin_N"/>
    <property type="match status" value="3"/>
</dbReference>
<dbReference type="GO" id="GO:0009279">
    <property type="term" value="C:cell outer membrane"/>
    <property type="evidence" value="ECO:0007669"/>
    <property type="project" value="UniProtKB-SubCell"/>
</dbReference>
<evidence type="ECO:0000256" key="9">
    <source>
        <dbReference type="ARBA" id="ARBA00023237"/>
    </source>
</evidence>
<dbReference type="Pfam" id="PF00263">
    <property type="entry name" value="Secretin"/>
    <property type="match status" value="1"/>
</dbReference>
<keyword evidence="8" id="KW-0472">Membrane</keyword>
<keyword evidence="9" id="KW-0998">Cell outer membrane</keyword>
<evidence type="ECO:0000259" key="12">
    <source>
        <dbReference type="Pfam" id="PF00263"/>
    </source>
</evidence>
<dbReference type="InterPro" id="IPR001775">
    <property type="entry name" value="GspD/PilQ"/>
</dbReference>
<dbReference type="EMBL" id="AMWE01000004">
    <property type="protein sequence ID" value="ERO56330.1"/>
    <property type="molecule type" value="Genomic_DNA"/>
</dbReference>
<evidence type="ECO:0000256" key="10">
    <source>
        <dbReference type="RuleBase" id="RU004004"/>
    </source>
</evidence>
<evidence type="ECO:0000256" key="2">
    <source>
        <dbReference type="ARBA" id="ARBA00006980"/>
    </source>
</evidence>
<evidence type="ECO:0000256" key="1">
    <source>
        <dbReference type="ARBA" id="ARBA00004442"/>
    </source>
</evidence>
<evidence type="ECO:0000259" key="14">
    <source>
        <dbReference type="Pfam" id="PF21305"/>
    </source>
</evidence>
<dbReference type="InterPro" id="IPR013356">
    <property type="entry name" value="T2SS_GspD"/>
</dbReference>
<dbReference type="PANTHER" id="PTHR30332:SF24">
    <property type="entry name" value="SECRETIN GSPD-RELATED"/>
    <property type="match status" value="1"/>
</dbReference>
<dbReference type="AlphaFoldDB" id="A0AAV3K6H8"/>
<evidence type="ECO:0000259" key="13">
    <source>
        <dbReference type="Pfam" id="PF03958"/>
    </source>
</evidence>
<dbReference type="InterPro" id="IPR004845">
    <property type="entry name" value="T2SS_GspD_CS"/>
</dbReference>
<gene>
    <name evidence="15" type="ORF">A544_2877</name>
</gene>
<keyword evidence="3 10" id="KW-0813">Transport</keyword>
<evidence type="ECO:0000256" key="11">
    <source>
        <dbReference type="SAM" id="MobiDB-lite"/>
    </source>
</evidence>
<evidence type="ECO:0000256" key="7">
    <source>
        <dbReference type="ARBA" id="ARBA00022927"/>
    </source>
</evidence>
<keyword evidence="5" id="KW-0812">Transmembrane</keyword>
<dbReference type="Pfam" id="PF21305">
    <property type="entry name" value="type_II_gspD_N0"/>
    <property type="match status" value="1"/>
</dbReference>
<dbReference type="RefSeq" id="WP_022634276.1">
    <property type="nucleotide sequence ID" value="NZ_AMWE01000004.1"/>
</dbReference>
<organism evidence="15 16">
    <name type="scientific">Dickeya solani D s0432-1</name>
    <dbReference type="NCBI Taxonomy" id="1231725"/>
    <lineage>
        <taxon>Bacteria</taxon>
        <taxon>Pseudomonadati</taxon>
        <taxon>Pseudomonadota</taxon>
        <taxon>Gammaproteobacteria</taxon>
        <taxon>Enterobacterales</taxon>
        <taxon>Pectobacteriaceae</taxon>
        <taxon>Dickeya</taxon>
    </lineage>
</organism>
<keyword evidence="4" id="KW-1134">Transmembrane beta strand</keyword>
<dbReference type="Gene3D" id="3.30.1370.120">
    <property type="match status" value="3"/>
</dbReference>
<evidence type="ECO:0000256" key="8">
    <source>
        <dbReference type="ARBA" id="ARBA00023136"/>
    </source>
</evidence>
<feature type="domain" description="NolW-like" evidence="13">
    <location>
        <begin position="285"/>
        <end position="415"/>
    </location>
</feature>
<evidence type="ECO:0000256" key="3">
    <source>
        <dbReference type="ARBA" id="ARBA00022448"/>
    </source>
</evidence>
<comment type="caution">
    <text evidence="15">The sequence shown here is derived from an EMBL/GenBank/DDBJ whole genome shotgun (WGS) entry which is preliminary data.</text>
</comment>
<sequence length="726" mass="77842">MASARIFIWNLGETSNVLGKGIKKSWGWLGLTVLLLGSPCGWAAEFSASFKGTDIQEFINTVSKNLNKTVIIDPTVRGTISVRSYDMMNEGQYYQFFLSVLDVYGFSVVPMDNGVLKVIRSKDAKSSSIPLANNEQPGIGDELVTRVVPLNNVAARDLAPLLRQLNDNAGAGTVVHYEPSNVLLMTGRAAVIKRLVDIVNTVDKTGDREMITVPLTYASAEDVAKLVNDLNKTDEKNALPSTMLANVVADGRTNSVVVSGEENARQRAVEMIRQLDRKQVVQGGTKVIYLKYAKALDLIEVLAGNGTSGNRNSSSNASRPSSPRSGSSSNSNSSSGSSSSSSGNSSSSASSSSSMGFGSAFGSTSSSGGRTITIQGKEVTVRAHDQTNSLIITAPPDIMRDLEQVINQLDIRRPQVLVEAIIAEIQDADGLNLGIQWANKRAGMTQFTNTGIPISTAVIGTDQFRSAGTLTTAYASALSSFNGITAGFYRGNWSMLLTALSSDSKNDVLATPSIVTLDNMEATFNVGQEVPVLTGSQTTSADNIFNTVERKTVGIKLRVKPQINEGDSVLLQIEQEVSSVADSNSSTNSSLGVTFNTRTVNNAVMVTNGETVVVGGLLDKTAVETNNKVPLLGDIPWLGSLFRSKSQTVSKRNLMLFLRPTIIRDPGQFQEASISKYRSFNNEQQQQRGEGNGVLDNNTLRLSGGNTYTFRQVQSSISAFYQPEGR</sequence>
<keyword evidence="7" id="KW-0653">Protein transport</keyword>
<accession>A0AAV3K6H8</accession>
<evidence type="ECO:0000256" key="5">
    <source>
        <dbReference type="ARBA" id="ARBA00022692"/>
    </source>
</evidence>
<feature type="domain" description="Type II/III secretion system secretin-like" evidence="12">
    <location>
        <begin position="499"/>
        <end position="664"/>
    </location>
</feature>
<dbReference type="Proteomes" id="UP000017142">
    <property type="component" value="Unassembled WGS sequence"/>
</dbReference>
<evidence type="ECO:0000256" key="4">
    <source>
        <dbReference type="ARBA" id="ARBA00022452"/>
    </source>
</evidence>
<dbReference type="InterPro" id="IPR049371">
    <property type="entry name" value="GspD-like_N0"/>
</dbReference>